<evidence type="ECO:0000313" key="3">
    <source>
        <dbReference type="EMBL" id="CAG8784017.1"/>
    </source>
</evidence>
<name>A0A9N9JMJ1_9GLOM</name>
<evidence type="ECO:0000256" key="1">
    <source>
        <dbReference type="SAM" id="Coils"/>
    </source>
</evidence>
<keyword evidence="1" id="KW-0175">Coiled coil</keyword>
<protein>
    <submittedName>
        <fullName evidence="3">21760_t:CDS:1</fullName>
    </submittedName>
</protein>
<keyword evidence="4" id="KW-1185">Reference proteome</keyword>
<feature type="region of interest" description="Disordered" evidence="2">
    <location>
        <begin position="171"/>
        <end position="198"/>
    </location>
</feature>
<gene>
    <name evidence="3" type="ORF">CPELLU_LOCUS16563</name>
</gene>
<accession>A0A9N9JMJ1</accession>
<comment type="caution">
    <text evidence="3">The sequence shown here is derived from an EMBL/GenBank/DDBJ whole genome shotgun (WGS) entry which is preliminary data.</text>
</comment>
<sequence length="198" mass="21858">MSTKKYIKTPQHELSNQNQIISLLSNKLSQHYYNTITKLYKTTTKLLQTTSKLLQNYYNESSGVLDKFCSRLLNKKELECVLPELKNSLATVEQTKKSATEEIIDIFETKPLSTACTTGKVLSINNDLPNDLLKTVSHLANICEIVEHVPNSAVNVVNGVNPKANVDPNAQVHPNAGVDPKAKVDPKTGVDPNARVST</sequence>
<dbReference type="OrthoDB" id="2384233at2759"/>
<reference evidence="3" key="1">
    <citation type="submission" date="2021-06" db="EMBL/GenBank/DDBJ databases">
        <authorList>
            <person name="Kallberg Y."/>
            <person name="Tangrot J."/>
            <person name="Rosling A."/>
        </authorList>
    </citation>
    <scope>NUCLEOTIDE SEQUENCE</scope>
    <source>
        <strain evidence="3">FL966</strain>
    </source>
</reference>
<proteinExistence type="predicted"/>
<dbReference type="AlphaFoldDB" id="A0A9N9JMJ1"/>
<feature type="coiled-coil region" evidence="1">
    <location>
        <begin position="75"/>
        <end position="102"/>
    </location>
</feature>
<organism evidence="3 4">
    <name type="scientific">Cetraspora pellucida</name>
    <dbReference type="NCBI Taxonomy" id="1433469"/>
    <lineage>
        <taxon>Eukaryota</taxon>
        <taxon>Fungi</taxon>
        <taxon>Fungi incertae sedis</taxon>
        <taxon>Mucoromycota</taxon>
        <taxon>Glomeromycotina</taxon>
        <taxon>Glomeromycetes</taxon>
        <taxon>Diversisporales</taxon>
        <taxon>Gigasporaceae</taxon>
        <taxon>Cetraspora</taxon>
    </lineage>
</organism>
<dbReference type="Proteomes" id="UP000789759">
    <property type="component" value="Unassembled WGS sequence"/>
</dbReference>
<evidence type="ECO:0000313" key="4">
    <source>
        <dbReference type="Proteomes" id="UP000789759"/>
    </source>
</evidence>
<dbReference type="EMBL" id="CAJVQA010024873">
    <property type="protein sequence ID" value="CAG8784017.1"/>
    <property type="molecule type" value="Genomic_DNA"/>
</dbReference>
<evidence type="ECO:0000256" key="2">
    <source>
        <dbReference type="SAM" id="MobiDB-lite"/>
    </source>
</evidence>